<accession>A0A6B3NFQ4</accession>
<name>A0A6B3NFQ4_9CYAN</name>
<organism evidence="1">
    <name type="scientific">Symploca sp. SIO1C4</name>
    <dbReference type="NCBI Taxonomy" id="2607765"/>
    <lineage>
        <taxon>Bacteria</taxon>
        <taxon>Bacillati</taxon>
        <taxon>Cyanobacteriota</taxon>
        <taxon>Cyanophyceae</taxon>
        <taxon>Coleofasciculales</taxon>
        <taxon>Coleofasciculaceae</taxon>
        <taxon>Symploca</taxon>
    </lineage>
</organism>
<protein>
    <submittedName>
        <fullName evidence="1">Uncharacterized protein</fullName>
    </submittedName>
</protein>
<comment type="caution">
    <text evidence="1">The sequence shown here is derived from an EMBL/GenBank/DDBJ whole genome shotgun (WGS) entry which is preliminary data.</text>
</comment>
<dbReference type="EMBL" id="JAAHFQ010000570">
    <property type="protein sequence ID" value="NER30490.1"/>
    <property type="molecule type" value="Genomic_DNA"/>
</dbReference>
<proteinExistence type="predicted"/>
<sequence>MATALKIQAIASGIPHQLFIEPQLSIKKILGGEPSACQLSAYWYYLQSQKYQAVKLLLEKRWDFEGAITILQDWQQLMGWLQKYQVADSGIAQTQNNLQNALAVLSVAVDALNLDIPSAKKHLNDHLHLGICRDLNQQISSQSESNILNLYTRCRLYWDLRQVANFLVSLSSFYEQVLSKLLQIFQGEIFFDNRDNRQEKWYLDIKRMKQEMGDKSWQAFFDLEAPYNTKLKYYQVEQDPFFQLVGRPTKRNFLEVLVSYRQLPQQQGHWQVVLDLLKCLDYWANKRNEMIHQNQGMSLERMENLFKRENPDACPPQEICLVMADICNSELGIIPKQYRQRFVGNQADYYLYTSIRKWAISELLK</sequence>
<reference evidence="1" key="1">
    <citation type="submission" date="2019-11" db="EMBL/GenBank/DDBJ databases">
        <title>Genomic insights into an expanded diversity of filamentous marine cyanobacteria reveals the extraordinary biosynthetic potential of Moorea and Okeania.</title>
        <authorList>
            <person name="Ferreira Leao T."/>
            <person name="Wang M."/>
            <person name="Moss N."/>
            <person name="Da Silva R."/>
            <person name="Sanders J."/>
            <person name="Nurk S."/>
            <person name="Gurevich A."/>
            <person name="Humphrey G."/>
            <person name="Reher R."/>
            <person name="Zhu Q."/>
            <person name="Belda-Ferre P."/>
            <person name="Glukhov E."/>
            <person name="Rex R."/>
            <person name="Dorrestein P.C."/>
            <person name="Knight R."/>
            <person name="Pevzner P."/>
            <person name="Gerwick W.H."/>
            <person name="Gerwick L."/>
        </authorList>
    </citation>
    <scope>NUCLEOTIDE SEQUENCE</scope>
    <source>
        <strain evidence="1">SIO1C4</strain>
    </source>
</reference>
<evidence type="ECO:0000313" key="1">
    <source>
        <dbReference type="EMBL" id="NER30490.1"/>
    </source>
</evidence>
<dbReference type="AlphaFoldDB" id="A0A6B3NFQ4"/>
<gene>
    <name evidence="1" type="ORF">F6J89_23435</name>
</gene>